<reference evidence="1" key="1">
    <citation type="submission" date="2020-08" db="EMBL/GenBank/DDBJ databases">
        <title>Multicomponent nature underlies the extraordinary mechanical properties of spider dragline silk.</title>
        <authorList>
            <person name="Kono N."/>
            <person name="Nakamura H."/>
            <person name="Mori M."/>
            <person name="Yoshida Y."/>
            <person name="Ohtoshi R."/>
            <person name="Malay A.D."/>
            <person name="Moran D.A.P."/>
            <person name="Tomita M."/>
            <person name="Numata K."/>
            <person name="Arakawa K."/>
        </authorList>
    </citation>
    <scope>NUCLEOTIDE SEQUENCE</scope>
</reference>
<keyword evidence="2" id="KW-1185">Reference proteome</keyword>
<dbReference type="Proteomes" id="UP000887159">
    <property type="component" value="Unassembled WGS sequence"/>
</dbReference>
<name>A0A8X6VZW3_TRICX</name>
<proteinExistence type="predicted"/>
<accession>A0A8X6VZW3</accession>
<comment type="caution">
    <text evidence="1">The sequence shown here is derived from an EMBL/GenBank/DDBJ whole genome shotgun (WGS) entry which is preliminary data.</text>
</comment>
<evidence type="ECO:0000313" key="1">
    <source>
        <dbReference type="EMBL" id="GFY25672.1"/>
    </source>
</evidence>
<dbReference type="AlphaFoldDB" id="A0A8X6VZW3"/>
<sequence length="161" mass="18424">MKLPTDQATIMDYAQSVPLPSLEASTPQVLHRYFLQLCNADIRKYTIMHPGVTHTLNSLAPYIEEEDFEMQELIQRQTCLTERLDAAVSEFYTLPRCNTSGCSIHRTPFNLPTKVNSSELPELSKINPIKRKESVDEFISPNSRQTVEKPLLEIPKFNLET</sequence>
<organism evidence="1 2">
    <name type="scientific">Trichonephila clavipes</name>
    <name type="common">Golden silk orbweaver</name>
    <name type="synonym">Nephila clavipes</name>
    <dbReference type="NCBI Taxonomy" id="2585209"/>
    <lineage>
        <taxon>Eukaryota</taxon>
        <taxon>Metazoa</taxon>
        <taxon>Ecdysozoa</taxon>
        <taxon>Arthropoda</taxon>
        <taxon>Chelicerata</taxon>
        <taxon>Arachnida</taxon>
        <taxon>Araneae</taxon>
        <taxon>Araneomorphae</taxon>
        <taxon>Entelegynae</taxon>
        <taxon>Araneoidea</taxon>
        <taxon>Nephilidae</taxon>
        <taxon>Trichonephila</taxon>
    </lineage>
</organism>
<gene>
    <name evidence="1" type="ORF">TNCV_2487921</name>
</gene>
<dbReference type="EMBL" id="BMAU01021371">
    <property type="protein sequence ID" value="GFY25672.1"/>
    <property type="molecule type" value="Genomic_DNA"/>
</dbReference>
<protein>
    <submittedName>
        <fullName evidence="1">Uncharacterized protein</fullName>
    </submittedName>
</protein>
<evidence type="ECO:0000313" key="2">
    <source>
        <dbReference type="Proteomes" id="UP000887159"/>
    </source>
</evidence>